<keyword evidence="12" id="KW-0902">Two-component regulatory system</keyword>
<dbReference type="Pfam" id="PF00512">
    <property type="entry name" value="HisKA"/>
    <property type="match status" value="1"/>
</dbReference>
<dbReference type="InterPro" id="IPR011006">
    <property type="entry name" value="CheY-like_superfamily"/>
</dbReference>
<evidence type="ECO:0000256" key="14">
    <source>
        <dbReference type="PROSITE-ProRule" id="PRU00110"/>
    </source>
</evidence>
<keyword evidence="7 16" id="KW-0812">Transmembrane</keyword>
<comment type="subcellular location">
    <subcellularLocation>
        <location evidence="2">Cell membrane</location>
        <topology evidence="2">Multi-pass membrane protein</topology>
    </subcellularLocation>
</comment>
<dbReference type="Proteomes" id="UP001212042">
    <property type="component" value="Unassembled WGS sequence"/>
</dbReference>
<dbReference type="Gene3D" id="1.10.287.130">
    <property type="match status" value="1"/>
</dbReference>
<evidence type="ECO:0000256" key="12">
    <source>
        <dbReference type="ARBA" id="ARBA00023012"/>
    </source>
</evidence>
<dbReference type="PROSITE" id="PS50109">
    <property type="entry name" value="HIS_KIN"/>
    <property type="match status" value="1"/>
</dbReference>
<reference evidence="21 22" key="1">
    <citation type="submission" date="2023-01" db="EMBL/GenBank/DDBJ databases">
        <title>Pseudomonas SA3-5T sp. nov., isolated from tidal flat sediment.</title>
        <authorList>
            <person name="Kim H.S."/>
            <person name="Kim J.-S."/>
            <person name="Suh M.K."/>
            <person name="Eom M.K."/>
            <person name="Lee J.-S."/>
        </authorList>
    </citation>
    <scope>NUCLEOTIDE SEQUENCE [LARGE SCALE GENOMIC DNA]</scope>
    <source>
        <strain evidence="21 22">SA3-5</strain>
    </source>
</reference>
<dbReference type="SMART" id="SM00387">
    <property type="entry name" value="HATPase_c"/>
    <property type="match status" value="1"/>
</dbReference>
<keyword evidence="4" id="KW-1003">Cell membrane</keyword>
<organism evidence="21 22">
    <name type="scientific">Pseudomonas aestuarii</name>
    <dbReference type="NCBI Taxonomy" id="3018340"/>
    <lineage>
        <taxon>Bacteria</taxon>
        <taxon>Pseudomonadati</taxon>
        <taxon>Pseudomonadota</taxon>
        <taxon>Gammaproteobacteria</taxon>
        <taxon>Pseudomonadales</taxon>
        <taxon>Pseudomonadaceae</taxon>
        <taxon>Pseudomonas</taxon>
    </lineage>
</organism>
<dbReference type="InterPro" id="IPR001789">
    <property type="entry name" value="Sig_transdc_resp-reg_receiver"/>
</dbReference>
<dbReference type="CDD" id="cd00082">
    <property type="entry name" value="HisKA"/>
    <property type="match status" value="1"/>
</dbReference>
<evidence type="ECO:0000256" key="5">
    <source>
        <dbReference type="ARBA" id="ARBA00022553"/>
    </source>
</evidence>
<feature type="modified residue" description="4-aspartylphosphate" evidence="15">
    <location>
        <position position="568"/>
    </location>
</feature>
<dbReference type="InterPro" id="IPR008207">
    <property type="entry name" value="Sig_transdc_His_kin_Hpt_dom"/>
</dbReference>
<dbReference type="PROSITE" id="PS50885">
    <property type="entry name" value="HAMP"/>
    <property type="match status" value="1"/>
</dbReference>
<dbReference type="EC" id="2.7.13.3" evidence="3"/>
<feature type="transmembrane region" description="Helical" evidence="16">
    <location>
        <begin position="16"/>
        <end position="38"/>
    </location>
</feature>
<dbReference type="RefSeq" id="WP_271350013.1">
    <property type="nucleotide sequence ID" value="NZ_JAQJZJ010000015.1"/>
</dbReference>
<accession>A0ABT4XLM8</accession>
<keyword evidence="22" id="KW-1185">Reference proteome</keyword>
<feature type="domain" description="HPt" evidence="20">
    <location>
        <begin position="662"/>
        <end position="762"/>
    </location>
</feature>
<gene>
    <name evidence="21" type="ORF">PH586_22335</name>
</gene>
<evidence type="ECO:0000259" key="20">
    <source>
        <dbReference type="PROSITE" id="PS50894"/>
    </source>
</evidence>
<keyword evidence="6" id="KW-0808">Transferase</keyword>
<evidence type="ECO:0000256" key="9">
    <source>
        <dbReference type="ARBA" id="ARBA00022777"/>
    </source>
</evidence>
<comment type="caution">
    <text evidence="21">The sequence shown here is derived from an EMBL/GenBank/DDBJ whole genome shotgun (WGS) entry which is preliminary data.</text>
</comment>
<dbReference type="CDD" id="cd17546">
    <property type="entry name" value="REC_hyHK_CKI1_RcsC-like"/>
    <property type="match status" value="1"/>
</dbReference>
<feature type="domain" description="Histidine kinase" evidence="17">
    <location>
        <begin position="277"/>
        <end position="498"/>
    </location>
</feature>
<name>A0ABT4XLM8_9PSED</name>
<proteinExistence type="predicted"/>
<dbReference type="PRINTS" id="PR00344">
    <property type="entry name" value="BCTRLSENSOR"/>
</dbReference>
<feature type="domain" description="HAMP" evidence="19">
    <location>
        <begin position="173"/>
        <end position="230"/>
    </location>
</feature>
<dbReference type="PROSITE" id="PS50110">
    <property type="entry name" value="RESPONSE_REGULATORY"/>
    <property type="match status" value="1"/>
</dbReference>
<dbReference type="PROSITE" id="PS50894">
    <property type="entry name" value="HPT"/>
    <property type="match status" value="1"/>
</dbReference>
<dbReference type="Gene3D" id="1.20.120.160">
    <property type="entry name" value="HPT domain"/>
    <property type="match status" value="1"/>
</dbReference>
<dbReference type="Gene3D" id="3.40.50.2300">
    <property type="match status" value="1"/>
</dbReference>
<evidence type="ECO:0000256" key="4">
    <source>
        <dbReference type="ARBA" id="ARBA00022475"/>
    </source>
</evidence>
<evidence type="ECO:0000259" key="19">
    <source>
        <dbReference type="PROSITE" id="PS50885"/>
    </source>
</evidence>
<evidence type="ECO:0000259" key="17">
    <source>
        <dbReference type="PROSITE" id="PS50109"/>
    </source>
</evidence>
<evidence type="ECO:0000256" key="1">
    <source>
        <dbReference type="ARBA" id="ARBA00000085"/>
    </source>
</evidence>
<dbReference type="InterPro" id="IPR003594">
    <property type="entry name" value="HATPase_dom"/>
</dbReference>
<keyword evidence="8" id="KW-0547">Nucleotide-binding</keyword>
<evidence type="ECO:0000256" key="8">
    <source>
        <dbReference type="ARBA" id="ARBA00022741"/>
    </source>
</evidence>
<evidence type="ECO:0000256" key="3">
    <source>
        <dbReference type="ARBA" id="ARBA00012438"/>
    </source>
</evidence>
<dbReference type="PANTHER" id="PTHR45339:SF1">
    <property type="entry name" value="HYBRID SIGNAL TRANSDUCTION HISTIDINE KINASE J"/>
    <property type="match status" value="1"/>
</dbReference>
<evidence type="ECO:0000256" key="2">
    <source>
        <dbReference type="ARBA" id="ARBA00004651"/>
    </source>
</evidence>
<dbReference type="SUPFAM" id="SSF47226">
    <property type="entry name" value="Histidine-containing phosphotransfer domain, HPT domain"/>
    <property type="match status" value="1"/>
</dbReference>
<evidence type="ECO:0000256" key="16">
    <source>
        <dbReference type="SAM" id="Phobius"/>
    </source>
</evidence>
<evidence type="ECO:0000256" key="11">
    <source>
        <dbReference type="ARBA" id="ARBA00022989"/>
    </source>
</evidence>
<dbReference type="InterPro" id="IPR036097">
    <property type="entry name" value="HisK_dim/P_sf"/>
</dbReference>
<dbReference type="SMART" id="SM00388">
    <property type="entry name" value="HisKA"/>
    <property type="match status" value="1"/>
</dbReference>
<keyword evidence="9" id="KW-0418">Kinase</keyword>
<keyword evidence="13 16" id="KW-0472">Membrane</keyword>
<keyword evidence="11 16" id="KW-1133">Transmembrane helix</keyword>
<dbReference type="GO" id="GO:0005524">
    <property type="term" value="F:ATP binding"/>
    <property type="evidence" value="ECO:0007669"/>
    <property type="project" value="UniProtKB-KW"/>
</dbReference>
<comment type="catalytic activity">
    <reaction evidence="1">
        <text>ATP + protein L-histidine = ADP + protein N-phospho-L-histidine.</text>
        <dbReference type="EC" id="2.7.13.3"/>
    </reaction>
</comment>
<keyword evidence="5 15" id="KW-0597">Phosphoprotein</keyword>
<dbReference type="SUPFAM" id="SSF52172">
    <property type="entry name" value="CheY-like"/>
    <property type="match status" value="1"/>
</dbReference>
<dbReference type="SMART" id="SM00448">
    <property type="entry name" value="REC"/>
    <property type="match status" value="1"/>
</dbReference>
<dbReference type="InterPro" id="IPR005467">
    <property type="entry name" value="His_kinase_dom"/>
</dbReference>
<dbReference type="InterPro" id="IPR003661">
    <property type="entry name" value="HisK_dim/P_dom"/>
</dbReference>
<feature type="domain" description="Response regulatory" evidence="18">
    <location>
        <begin position="519"/>
        <end position="637"/>
    </location>
</feature>
<evidence type="ECO:0000313" key="22">
    <source>
        <dbReference type="Proteomes" id="UP001212042"/>
    </source>
</evidence>
<dbReference type="InterPro" id="IPR003660">
    <property type="entry name" value="HAMP_dom"/>
</dbReference>
<evidence type="ECO:0000256" key="15">
    <source>
        <dbReference type="PROSITE-ProRule" id="PRU00169"/>
    </source>
</evidence>
<dbReference type="SUPFAM" id="SSF47384">
    <property type="entry name" value="Homodimeric domain of signal transducing histidine kinase"/>
    <property type="match status" value="1"/>
</dbReference>
<evidence type="ECO:0000259" key="18">
    <source>
        <dbReference type="PROSITE" id="PS50110"/>
    </source>
</evidence>
<sequence>MKSWAVSPSGELSRRLLRFILLFSLCFTLLASALQLYFEYRREMQGIVSRLELIRSGYLASIERSLWDLNQAQLDVQLRGLVDFPDIAWVRLRSTDFDLLQGHQLPADAARTERFGLNYRMADGELRALGSLDIGVDLEAVHRRLYASGLTNLLWMGLFICGLAITLSWLFHRLVTRHLLAMAAFSRQLASGEWQLPLRLEKGRGAAEDEIDAVAHALDEMRQAIVEDMGRREADRLALQDKKDELQKMVERRTASLHSAKEEAEAANLAKSRFLATMSHELRTPLNGILGMAELLRDAPRDKLGQRRLQALHKAGEGLLALLNDLLDFAKLEEGEARVEPVDFSLQQLLDEVLTLLEPRAQASASQLMSHLDPGLGSYFRGPEQFLRQVLTNLLANAIKFTQDGRIQLRVELLQQEAGRQRLRIQVEDDGIGIPEAMQARIFERFVQADEQVARRYGGAGLGLAICKRLVQAMGGEVHLHSREGHGSRFWFDIWLQQAQPPLPHAASAALESPPEPRHVLVVEDIELNREVAQGLLEREGHRVSLAEDAAPALRQCQACRFDLILLDVQLPGLSGVELCRQIRQDPLGANRQTPIFAFTASLQPAMVQGYLNAGMQGVIAKPIQLPALRQALAGMLRSELVKAGEALLDPHVLHTHREALGAGKLAQLLRLLHVSLEQQGELLLTALQALDYSEIASAAHRLASASESLGGRQLAVMLRRLEAAGEAEVEAPCMELAEPLRQLIAATQQAIRQTLVQLPAV</sequence>
<keyword evidence="10 21" id="KW-0067">ATP-binding</keyword>
<dbReference type="CDD" id="cd16922">
    <property type="entry name" value="HATPase_EvgS-ArcB-TorS-like"/>
    <property type="match status" value="1"/>
</dbReference>
<dbReference type="Pfam" id="PF02518">
    <property type="entry name" value="HATPase_c"/>
    <property type="match status" value="1"/>
</dbReference>
<dbReference type="PANTHER" id="PTHR45339">
    <property type="entry name" value="HYBRID SIGNAL TRANSDUCTION HISTIDINE KINASE J"/>
    <property type="match status" value="1"/>
</dbReference>
<feature type="transmembrane region" description="Helical" evidence="16">
    <location>
        <begin position="153"/>
        <end position="171"/>
    </location>
</feature>
<dbReference type="EMBL" id="JAQJZJ010000015">
    <property type="protein sequence ID" value="MDA7089123.1"/>
    <property type="molecule type" value="Genomic_DNA"/>
</dbReference>
<evidence type="ECO:0000256" key="13">
    <source>
        <dbReference type="ARBA" id="ARBA00023136"/>
    </source>
</evidence>
<dbReference type="Gene3D" id="6.10.340.10">
    <property type="match status" value="1"/>
</dbReference>
<dbReference type="InterPro" id="IPR004358">
    <property type="entry name" value="Sig_transdc_His_kin-like_C"/>
</dbReference>
<dbReference type="Pfam" id="PF00072">
    <property type="entry name" value="Response_reg"/>
    <property type="match status" value="1"/>
</dbReference>
<evidence type="ECO:0000256" key="10">
    <source>
        <dbReference type="ARBA" id="ARBA00022840"/>
    </source>
</evidence>
<dbReference type="InterPro" id="IPR033414">
    <property type="entry name" value="Sensor_dom"/>
</dbReference>
<dbReference type="Pfam" id="PF17149">
    <property type="entry name" value="CHASE5"/>
    <property type="match status" value="1"/>
</dbReference>
<dbReference type="InterPro" id="IPR036890">
    <property type="entry name" value="HATPase_C_sf"/>
</dbReference>
<dbReference type="SUPFAM" id="SSF55874">
    <property type="entry name" value="ATPase domain of HSP90 chaperone/DNA topoisomerase II/histidine kinase"/>
    <property type="match status" value="1"/>
</dbReference>
<evidence type="ECO:0000256" key="6">
    <source>
        <dbReference type="ARBA" id="ARBA00022679"/>
    </source>
</evidence>
<protein>
    <recommendedName>
        <fullName evidence="3">histidine kinase</fullName>
        <ecNumber evidence="3">2.7.13.3</ecNumber>
    </recommendedName>
</protein>
<evidence type="ECO:0000313" key="21">
    <source>
        <dbReference type="EMBL" id="MDA7089123.1"/>
    </source>
</evidence>
<feature type="modified residue" description="Phosphohistidine" evidence="14">
    <location>
        <position position="701"/>
    </location>
</feature>
<dbReference type="Gene3D" id="3.30.565.10">
    <property type="entry name" value="Histidine kinase-like ATPase, C-terminal domain"/>
    <property type="match status" value="1"/>
</dbReference>
<evidence type="ECO:0000256" key="7">
    <source>
        <dbReference type="ARBA" id="ARBA00022692"/>
    </source>
</evidence>
<dbReference type="InterPro" id="IPR036641">
    <property type="entry name" value="HPT_dom_sf"/>
</dbReference>